<dbReference type="EMBL" id="LLVT01000001">
    <property type="protein sequence ID" value="KSW12815.1"/>
    <property type="molecule type" value="Genomic_DNA"/>
</dbReference>
<accession>A0A0V8RXM6</accession>
<protein>
    <submittedName>
        <fullName evidence="6">Cell surface protein</fullName>
    </submittedName>
</protein>
<dbReference type="RefSeq" id="WP_060565652.1">
    <property type="nucleotide sequence ID" value="NZ_CP040006.1"/>
</dbReference>
<dbReference type="Pfam" id="PF19127">
    <property type="entry name" value="Choline_bind_3"/>
    <property type="match status" value="3"/>
</dbReference>
<dbReference type="SUPFAM" id="SSF69360">
    <property type="entry name" value="Cell wall binding repeat"/>
    <property type="match status" value="2"/>
</dbReference>
<dbReference type="GO" id="GO:0009253">
    <property type="term" value="P:peptidoglycan catabolic process"/>
    <property type="evidence" value="ECO:0007669"/>
    <property type="project" value="InterPro"/>
</dbReference>
<keyword evidence="4" id="KW-0732">Signal</keyword>
<organism evidence="6 7">
    <name type="scientific">Schaalia odontolytica</name>
    <dbReference type="NCBI Taxonomy" id="1660"/>
    <lineage>
        <taxon>Bacteria</taxon>
        <taxon>Bacillati</taxon>
        <taxon>Actinomycetota</taxon>
        <taxon>Actinomycetes</taxon>
        <taxon>Actinomycetales</taxon>
        <taxon>Actinomycetaceae</taxon>
        <taxon>Schaalia</taxon>
    </lineage>
</organism>
<dbReference type="Gene3D" id="3.40.630.40">
    <property type="entry name" value="Zn-dependent exopeptidases"/>
    <property type="match status" value="1"/>
</dbReference>
<gene>
    <name evidence="6" type="ORF">APY09_00130</name>
</gene>
<dbReference type="Pfam" id="PF01832">
    <property type="entry name" value="Glucosaminidase"/>
    <property type="match status" value="1"/>
</dbReference>
<dbReference type="Gene3D" id="2.10.270.10">
    <property type="entry name" value="Cholin Binding"/>
    <property type="match status" value="4"/>
</dbReference>
<dbReference type="InterPro" id="IPR002901">
    <property type="entry name" value="MGlyc_endo_b_GlcNAc-like_dom"/>
</dbReference>
<dbReference type="Pfam" id="PF01473">
    <property type="entry name" value="Choline_bind_1"/>
    <property type="match status" value="2"/>
</dbReference>
<dbReference type="InterPro" id="IPR018337">
    <property type="entry name" value="Cell_wall/Cho-bd_repeat"/>
</dbReference>
<dbReference type="CDD" id="cd02696">
    <property type="entry name" value="MurNAc-LAA"/>
    <property type="match status" value="1"/>
</dbReference>
<feature type="repeat" description="Cell wall-binding" evidence="3">
    <location>
        <begin position="357"/>
        <end position="376"/>
    </location>
</feature>
<dbReference type="GO" id="GO:0004040">
    <property type="term" value="F:amidase activity"/>
    <property type="evidence" value="ECO:0007669"/>
    <property type="project" value="InterPro"/>
</dbReference>
<dbReference type="OrthoDB" id="514320at2"/>
<feature type="repeat" description="Cell wall-binding" evidence="3">
    <location>
        <begin position="399"/>
        <end position="418"/>
    </location>
</feature>
<evidence type="ECO:0000256" key="2">
    <source>
        <dbReference type="ARBA" id="ARBA00022801"/>
    </source>
</evidence>
<evidence type="ECO:0000259" key="5">
    <source>
        <dbReference type="SMART" id="SM00646"/>
    </source>
</evidence>
<evidence type="ECO:0000256" key="3">
    <source>
        <dbReference type="PROSITE-ProRule" id="PRU00591"/>
    </source>
</evidence>
<proteinExistence type="predicted"/>
<dbReference type="SMR" id="A0A0V8RXM6"/>
<dbReference type="SMART" id="SM00646">
    <property type="entry name" value="Ami_3"/>
    <property type="match status" value="1"/>
</dbReference>
<dbReference type="PROSITE" id="PS51170">
    <property type="entry name" value="CW"/>
    <property type="match status" value="6"/>
</dbReference>
<evidence type="ECO:0000256" key="4">
    <source>
        <dbReference type="SAM" id="SignalP"/>
    </source>
</evidence>
<dbReference type="InterPro" id="IPR002508">
    <property type="entry name" value="MurNAc-LAA_cat"/>
</dbReference>
<dbReference type="InterPro" id="IPR050695">
    <property type="entry name" value="N-acetylmuramoyl_amidase_3"/>
</dbReference>
<comment type="caution">
    <text evidence="6">The sequence shown here is derived from an EMBL/GenBank/DDBJ whole genome shotgun (WGS) entry which is preliminary data.</text>
</comment>
<dbReference type="PANTHER" id="PTHR30404">
    <property type="entry name" value="N-ACETYLMURAMOYL-L-ALANINE AMIDASE"/>
    <property type="match status" value="1"/>
</dbReference>
<dbReference type="AlphaFoldDB" id="A0A0V8RXM6"/>
<feature type="repeat" description="Cell wall-binding" evidence="3">
    <location>
        <begin position="377"/>
        <end position="398"/>
    </location>
</feature>
<keyword evidence="2" id="KW-0378">Hydrolase</keyword>
<sequence length="686" mass="73979">MRSSWRTIVAGLTLALGAAAAALVPPAHAAGITIAIDPGHGGSDPGAVANGLREKDLTLAVSLALKEELESYDGVRVVMTRTTDTRPSENTSADLSSRVEMAAAEDADALVSIHFNSGAPIAKGAEVWYPNSSSYNYGTHTQGRTLSNAIQKQLTGLGLADRGIKTRDNPYYDYPDGSTGDYYAVIRQAREENMTGVIVEHAFVTSASDAALLRNESFVRSLGVADATGIAQAYGLSKGTWRATGDSWSFISNGEAKTGWFSAGGRWYWAGSNKQTIRGWSTINGRRYFFDDSTAMVTGWKKEDGKWYYLRPDGDMATGWVKDAGSWYYMNADGVMVTGWLKDGNNWYWLRVNGAAAIGWTNVDGAWYLFDDDARMLTGWQLTEDDNRWYYMRSSGQMVTGWLLDAGKWYYLDGEGAMMTGWTKVGDTWYHLNSSGAMSTGWLLDGAWYWLDPNSGAMATGTVTVEGRASNFASSGAWLGYADGSEAPAASRSASRSASVTNASGQRLIMSAPTASRSETIDAMEDAWDQAGYSYPSALAAGGAPTIRDFASIVYDEAVAEGVSPELVFVQAMKETGWLRFGGDVTVSQYNFSGIGAVGGGAKGASFPDVRTGIRAQVQHLRAYADSSVTTASLANTVVDPRFTYVRKGAAPVVEYLGIQENPNRTGWAAAKNYGYDLVSMMKAYF</sequence>
<feature type="chain" id="PRO_5006895231" evidence="4">
    <location>
        <begin position="30"/>
        <end position="686"/>
    </location>
</feature>
<feature type="repeat" description="Cell wall-binding" evidence="3">
    <location>
        <begin position="317"/>
        <end position="336"/>
    </location>
</feature>
<evidence type="ECO:0000313" key="7">
    <source>
        <dbReference type="Proteomes" id="UP000054686"/>
    </source>
</evidence>
<keyword evidence="1" id="KW-0677">Repeat</keyword>
<dbReference type="Pfam" id="PF01520">
    <property type="entry name" value="Amidase_3"/>
    <property type="match status" value="1"/>
</dbReference>
<dbReference type="GO" id="GO:0030288">
    <property type="term" value="C:outer membrane-bounded periplasmic space"/>
    <property type="evidence" value="ECO:0007669"/>
    <property type="project" value="TreeGrafter"/>
</dbReference>
<evidence type="ECO:0000256" key="1">
    <source>
        <dbReference type="ARBA" id="ARBA00022737"/>
    </source>
</evidence>
<feature type="domain" description="MurNAc-LAA" evidence="5">
    <location>
        <begin position="99"/>
        <end position="231"/>
    </location>
</feature>
<reference evidence="6 7" key="1">
    <citation type="submission" date="2015-10" db="EMBL/GenBank/DDBJ databases">
        <title>Draft Genome of Actinomyces odontolyticus subsp. actinosynbacter strain XH001.</title>
        <authorList>
            <person name="Mclean J.S."/>
            <person name="He X."/>
        </authorList>
    </citation>
    <scope>NUCLEOTIDE SEQUENCE [LARGE SCALE GENOMIC DNA]</scope>
    <source>
        <strain evidence="6 7">XH001</strain>
    </source>
</reference>
<feature type="repeat" description="Cell wall-binding" evidence="3">
    <location>
        <begin position="419"/>
        <end position="438"/>
    </location>
</feature>
<dbReference type="SUPFAM" id="SSF53187">
    <property type="entry name" value="Zn-dependent exopeptidases"/>
    <property type="match status" value="1"/>
</dbReference>
<feature type="signal peptide" evidence="4">
    <location>
        <begin position="1"/>
        <end position="29"/>
    </location>
</feature>
<dbReference type="Proteomes" id="UP000054686">
    <property type="component" value="Unassembled WGS sequence"/>
</dbReference>
<name>A0A0V8RXM6_9ACTO</name>
<dbReference type="GO" id="GO:0008745">
    <property type="term" value="F:N-acetylmuramoyl-L-alanine amidase activity"/>
    <property type="evidence" value="ECO:0007669"/>
    <property type="project" value="InterPro"/>
</dbReference>
<evidence type="ECO:0000313" key="6">
    <source>
        <dbReference type="EMBL" id="KSW12815.1"/>
    </source>
</evidence>
<dbReference type="PANTHER" id="PTHR30404:SF0">
    <property type="entry name" value="N-ACETYLMURAMOYL-L-ALANINE AMIDASE AMIC"/>
    <property type="match status" value="1"/>
</dbReference>
<feature type="repeat" description="Cell wall-binding" evidence="3">
    <location>
        <begin position="297"/>
        <end position="316"/>
    </location>
</feature>